<proteinExistence type="predicted"/>
<name>A0A510URX8_9CELL</name>
<reference evidence="2 3" key="1">
    <citation type="submission" date="2019-07" db="EMBL/GenBank/DDBJ databases">
        <title>Whole genome shotgun sequence of Cellulomonas persica NBRC 101101.</title>
        <authorList>
            <person name="Hosoyama A."/>
            <person name="Uohara A."/>
            <person name="Ohji S."/>
            <person name="Ichikawa N."/>
        </authorList>
    </citation>
    <scope>NUCLEOTIDE SEQUENCE [LARGE SCALE GENOMIC DNA]</scope>
    <source>
        <strain evidence="2 3">NBRC 101101</strain>
    </source>
</reference>
<evidence type="ECO:0000313" key="2">
    <source>
        <dbReference type="EMBL" id="GEK17349.1"/>
    </source>
</evidence>
<evidence type="ECO:0008006" key="4">
    <source>
        <dbReference type="Google" id="ProtNLM"/>
    </source>
</evidence>
<evidence type="ECO:0000256" key="1">
    <source>
        <dbReference type="SAM" id="SignalP"/>
    </source>
</evidence>
<protein>
    <recommendedName>
        <fullName evidence="4">ScyD/ScyE family protein</fullName>
    </recommendedName>
</protein>
<keyword evidence="1" id="KW-0732">Signal</keyword>
<dbReference type="SUPFAM" id="SSF63829">
    <property type="entry name" value="Calcium-dependent phosphotriesterase"/>
    <property type="match status" value="1"/>
</dbReference>
<dbReference type="Proteomes" id="UP000321386">
    <property type="component" value="Unassembled WGS sequence"/>
</dbReference>
<dbReference type="NCBIfam" id="NF033206">
    <property type="entry name" value="ScyE_fam"/>
    <property type="match status" value="1"/>
</dbReference>
<sequence>MPDGYWEVSMTRWKTFTGVAALSLGLAVAGAVPASAHGSDTWGHGSSIRALHRSWHPGHHHPGKVPVLRGTTTVAEHLAGPLTFDVGPRGSLVVGQAFAAQLTSIPRGGAPVSWYQGDEGTDVAAVSVHGGTTTFATRVGDEMSVSSSLLLQRSPRGTIRQVADLLAYERAANPDQVNTYGFTDLPAGCAATLPPEFAPYPGAVDSHAYGSVTVHGVTYVADAGANAILSVDRRGTVRTVAVLPPVEVTVTAEAAALFGLPDCVVGETYAFEPVPTDVEVGRHGALYVTTLPGGPEDGSLGANGALHKIDPRTGKIRTLATGFAGATGVALDPKGNAYVAELVGNQVSVVTAHHKVRVLGAFTQPAGIEWAHGTLYVSTNVFGDGSIVAAKVR</sequence>
<evidence type="ECO:0000313" key="3">
    <source>
        <dbReference type="Proteomes" id="UP000321386"/>
    </source>
</evidence>
<gene>
    <name evidence="2" type="ORF">CPE01_10820</name>
</gene>
<accession>A0A510URX8</accession>
<keyword evidence="3" id="KW-1185">Reference proteome</keyword>
<feature type="chain" id="PRO_5021923430" description="ScyD/ScyE family protein" evidence="1">
    <location>
        <begin position="37"/>
        <end position="393"/>
    </location>
</feature>
<feature type="signal peptide" evidence="1">
    <location>
        <begin position="1"/>
        <end position="36"/>
    </location>
</feature>
<dbReference type="EMBL" id="BJUA01000004">
    <property type="protein sequence ID" value="GEK17349.1"/>
    <property type="molecule type" value="Genomic_DNA"/>
</dbReference>
<dbReference type="Gene3D" id="2.120.10.30">
    <property type="entry name" value="TolB, C-terminal domain"/>
    <property type="match status" value="1"/>
</dbReference>
<organism evidence="2 3">
    <name type="scientific">Cellulomonas persica</name>
    <dbReference type="NCBI Taxonomy" id="76861"/>
    <lineage>
        <taxon>Bacteria</taxon>
        <taxon>Bacillati</taxon>
        <taxon>Actinomycetota</taxon>
        <taxon>Actinomycetes</taxon>
        <taxon>Micrococcales</taxon>
        <taxon>Cellulomonadaceae</taxon>
        <taxon>Cellulomonas</taxon>
    </lineage>
</organism>
<dbReference type="InterPro" id="IPR048031">
    <property type="entry name" value="ScyD/ScyE-like"/>
</dbReference>
<comment type="caution">
    <text evidence="2">The sequence shown here is derived from an EMBL/GenBank/DDBJ whole genome shotgun (WGS) entry which is preliminary data.</text>
</comment>
<dbReference type="AlphaFoldDB" id="A0A510URX8"/>
<dbReference type="InterPro" id="IPR011042">
    <property type="entry name" value="6-blade_b-propeller_TolB-like"/>
</dbReference>